<organism evidence="9 10">
    <name type="scientific">Colletotrichum asianum</name>
    <dbReference type="NCBI Taxonomy" id="702518"/>
    <lineage>
        <taxon>Eukaryota</taxon>
        <taxon>Fungi</taxon>
        <taxon>Dikarya</taxon>
        <taxon>Ascomycota</taxon>
        <taxon>Pezizomycotina</taxon>
        <taxon>Sordariomycetes</taxon>
        <taxon>Hypocreomycetidae</taxon>
        <taxon>Glomerellales</taxon>
        <taxon>Glomerellaceae</taxon>
        <taxon>Colletotrichum</taxon>
        <taxon>Colletotrichum gloeosporioides species complex</taxon>
    </lineage>
</organism>
<keyword evidence="10" id="KW-1185">Reference proteome</keyword>
<keyword evidence="2" id="KW-0862">Zinc</keyword>
<dbReference type="GO" id="GO:0008270">
    <property type="term" value="F:zinc ion binding"/>
    <property type="evidence" value="ECO:0007669"/>
    <property type="project" value="InterPro"/>
</dbReference>
<keyword evidence="4" id="KW-0238">DNA-binding</keyword>
<accession>A0A8H3W5L1</accession>
<dbReference type="Proteomes" id="UP000434172">
    <property type="component" value="Unassembled WGS sequence"/>
</dbReference>
<feature type="domain" description="Xylanolytic transcriptional activator regulatory" evidence="8">
    <location>
        <begin position="286"/>
        <end position="360"/>
    </location>
</feature>
<keyword evidence="1" id="KW-0479">Metal-binding</keyword>
<evidence type="ECO:0000313" key="10">
    <source>
        <dbReference type="Proteomes" id="UP000434172"/>
    </source>
</evidence>
<feature type="region of interest" description="Disordered" evidence="7">
    <location>
        <begin position="1"/>
        <end position="23"/>
    </location>
</feature>
<dbReference type="GO" id="GO:0003677">
    <property type="term" value="F:DNA binding"/>
    <property type="evidence" value="ECO:0007669"/>
    <property type="project" value="UniProtKB-KW"/>
</dbReference>
<feature type="region of interest" description="Disordered" evidence="7">
    <location>
        <begin position="66"/>
        <end position="103"/>
    </location>
</feature>
<dbReference type="PANTHER" id="PTHR31313:SF81">
    <property type="entry name" value="TY1 ENHANCER ACTIVATOR"/>
    <property type="match status" value="1"/>
</dbReference>
<reference evidence="9 10" key="1">
    <citation type="submission" date="2019-12" db="EMBL/GenBank/DDBJ databases">
        <title>A genome sequence resource for the geographically widespread anthracnose pathogen Colletotrichum asianum.</title>
        <authorList>
            <person name="Meng Y."/>
        </authorList>
    </citation>
    <scope>NUCLEOTIDE SEQUENCE [LARGE SCALE GENOMIC DNA]</scope>
    <source>
        <strain evidence="9 10">ICMP 18580</strain>
    </source>
</reference>
<dbReference type="PANTHER" id="PTHR31313">
    <property type="entry name" value="TY1 ENHANCER ACTIVATOR"/>
    <property type="match status" value="1"/>
</dbReference>
<dbReference type="AlphaFoldDB" id="A0A8H3W5L1"/>
<protein>
    <submittedName>
        <fullName evidence="9">Transcription factor</fullName>
    </submittedName>
</protein>
<evidence type="ECO:0000256" key="7">
    <source>
        <dbReference type="SAM" id="MobiDB-lite"/>
    </source>
</evidence>
<dbReference type="CDD" id="cd12148">
    <property type="entry name" value="fungal_TF_MHR"/>
    <property type="match status" value="1"/>
</dbReference>
<proteinExistence type="predicted"/>
<gene>
    <name evidence="9" type="ORF">GQ607_013244</name>
</gene>
<evidence type="ECO:0000256" key="6">
    <source>
        <dbReference type="ARBA" id="ARBA00023242"/>
    </source>
</evidence>
<evidence type="ECO:0000256" key="5">
    <source>
        <dbReference type="ARBA" id="ARBA00023163"/>
    </source>
</evidence>
<dbReference type="InterPro" id="IPR007219">
    <property type="entry name" value="XnlR_reg_dom"/>
</dbReference>
<evidence type="ECO:0000256" key="3">
    <source>
        <dbReference type="ARBA" id="ARBA00023015"/>
    </source>
</evidence>
<evidence type="ECO:0000256" key="1">
    <source>
        <dbReference type="ARBA" id="ARBA00022723"/>
    </source>
</evidence>
<dbReference type="OrthoDB" id="4161332at2759"/>
<evidence type="ECO:0000313" key="9">
    <source>
        <dbReference type="EMBL" id="KAF0319596.1"/>
    </source>
</evidence>
<keyword evidence="6" id="KW-0539">Nucleus</keyword>
<evidence type="ECO:0000256" key="2">
    <source>
        <dbReference type="ARBA" id="ARBA00022833"/>
    </source>
</evidence>
<dbReference type="SMART" id="SM00906">
    <property type="entry name" value="Fungal_trans"/>
    <property type="match status" value="1"/>
</dbReference>
<feature type="compositionally biased region" description="Polar residues" evidence="7">
    <location>
        <begin position="82"/>
        <end position="93"/>
    </location>
</feature>
<name>A0A8H3W5L1_9PEZI</name>
<comment type="caution">
    <text evidence="9">The sequence shown here is derived from an EMBL/GenBank/DDBJ whole genome shotgun (WGS) entry which is preliminary data.</text>
</comment>
<keyword evidence="5" id="KW-0804">Transcription</keyword>
<dbReference type="GO" id="GO:0006351">
    <property type="term" value="P:DNA-templated transcription"/>
    <property type="evidence" value="ECO:0007669"/>
    <property type="project" value="InterPro"/>
</dbReference>
<keyword evidence="3" id="KW-0805">Transcription regulation</keyword>
<dbReference type="Pfam" id="PF04082">
    <property type="entry name" value="Fungal_trans"/>
    <property type="match status" value="1"/>
</dbReference>
<dbReference type="EMBL" id="WOWK01000094">
    <property type="protein sequence ID" value="KAF0319596.1"/>
    <property type="molecule type" value="Genomic_DNA"/>
</dbReference>
<dbReference type="InterPro" id="IPR051615">
    <property type="entry name" value="Transcr_Regulatory_Elem"/>
</dbReference>
<evidence type="ECO:0000259" key="8">
    <source>
        <dbReference type="SMART" id="SM00906"/>
    </source>
</evidence>
<sequence>MRPSKAMRTMSKGRNRMYEGGHRPVPKTYVRALEGQVASLEVFIRELAAADSEHRERMLRCYVATGEPTASQNEPEIIPSDPSASISQENSKSPQEDDEAGLARPRAGQLRKLAKGNSAHFYGGTSLFNIYICDRESHTSPCTDGSMTTTIADEILGTANADQPTEITSPRNGCFQYAPHDDVSQRLMASFFREQYPYNMYIYREYFLRDYDVGTGRYYSDFLLFAICAMGSLATGDPEDIQLFDVFSAQAQQLLYSALDRPDLTSLQALLLLGQCEIGRGRASKGWLFCGMAFRLAHEMGLHLDPNNWNGTSEPDVDREILRRAYWAAFIVDKQLSLYFGRPPALYFIITELFENRRSRTHNANTAATVQKIHVSLTKWLASLPGKLYWNQWTVGQVPACVLHLHMRFHTAMIILHRPPRHLLSLPDVASSEDVEICYESLQAILRLLRSYNRFYRYDCLPIDFVHTLATAAGTIMMRHYLEGTPWDETQTSQALTRILEAMNAVQNAWPCVGEIKDSIIQASRREEGDIPGADALADFTLMTGLSGPVAGSDVDKMLLSEGGMFDADAGLLVTDDFLGGTFPWIAVYRQLIYSTRVSGCTYKSRIPLTRIHGYVY</sequence>
<evidence type="ECO:0000256" key="4">
    <source>
        <dbReference type="ARBA" id="ARBA00023125"/>
    </source>
</evidence>